<gene>
    <name evidence="6" type="primary">pobR_1</name>
    <name evidence="6" type="ORF">NCTC9177_02600</name>
</gene>
<protein>
    <submittedName>
        <fullName evidence="6">Transcriptional regulator</fullName>
    </submittedName>
</protein>
<evidence type="ECO:0000256" key="3">
    <source>
        <dbReference type="ARBA" id="ARBA00023163"/>
    </source>
</evidence>
<dbReference type="InterPro" id="IPR050707">
    <property type="entry name" value="HTH_MetabolicPath_Reg"/>
</dbReference>
<evidence type="ECO:0000313" key="6">
    <source>
        <dbReference type="EMBL" id="STS88744.1"/>
    </source>
</evidence>
<feature type="domain" description="HTH iclR-type" evidence="4">
    <location>
        <begin position="14"/>
        <end position="74"/>
    </location>
</feature>
<dbReference type="InterPro" id="IPR014757">
    <property type="entry name" value="Tscrpt_reg_IclR_C"/>
</dbReference>
<dbReference type="SMART" id="SM00346">
    <property type="entry name" value="HTH_ICLR"/>
    <property type="match status" value="1"/>
</dbReference>
<dbReference type="SUPFAM" id="SSF46785">
    <property type="entry name" value="Winged helix' DNA-binding domain"/>
    <property type="match status" value="1"/>
</dbReference>
<evidence type="ECO:0000259" key="4">
    <source>
        <dbReference type="PROSITE" id="PS51077"/>
    </source>
</evidence>
<dbReference type="AlphaFoldDB" id="A0A7H4MEJ4"/>
<evidence type="ECO:0000313" key="7">
    <source>
        <dbReference type="Proteomes" id="UP000254545"/>
    </source>
</evidence>
<keyword evidence="2" id="KW-0238">DNA-binding</keyword>
<dbReference type="GO" id="GO:0003700">
    <property type="term" value="F:DNA-binding transcription factor activity"/>
    <property type="evidence" value="ECO:0007669"/>
    <property type="project" value="TreeGrafter"/>
</dbReference>
<dbReference type="Proteomes" id="UP000254545">
    <property type="component" value="Unassembled WGS sequence"/>
</dbReference>
<evidence type="ECO:0000256" key="2">
    <source>
        <dbReference type="ARBA" id="ARBA00023125"/>
    </source>
</evidence>
<dbReference type="InterPro" id="IPR029016">
    <property type="entry name" value="GAF-like_dom_sf"/>
</dbReference>
<proteinExistence type="predicted"/>
<comment type="caution">
    <text evidence="6">The sequence shown here is derived from an EMBL/GenBank/DDBJ whole genome shotgun (WGS) entry which is preliminary data.</text>
</comment>
<dbReference type="PROSITE" id="PS51077">
    <property type="entry name" value="HTH_ICLR"/>
    <property type="match status" value="1"/>
</dbReference>
<organism evidence="6 7">
    <name type="scientific">Klebsiella variicola</name>
    <dbReference type="NCBI Taxonomy" id="244366"/>
    <lineage>
        <taxon>Bacteria</taxon>
        <taxon>Pseudomonadati</taxon>
        <taxon>Pseudomonadota</taxon>
        <taxon>Gammaproteobacteria</taxon>
        <taxon>Enterobacterales</taxon>
        <taxon>Enterobacteriaceae</taxon>
        <taxon>Klebsiella/Raoultella group</taxon>
        <taxon>Klebsiella</taxon>
        <taxon>Klebsiella pneumoniae complex</taxon>
    </lineage>
</organism>
<dbReference type="SUPFAM" id="SSF55781">
    <property type="entry name" value="GAF domain-like"/>
    <property type="match status" value="1"/>
</dbReference>
<evidence type="ECO:0000259" key="5">
    <source>
        <dbReference type="PROSITE" id="PS51078"/>
    </source>
</evidence>
<dbReference type="InterPro" id="IPR005471">
    <property type="entry name" value="Tscrpt_reg_IclR_N"/>
</dbReference>
<dbReference type="InterPro" id="IPR036388">
    <property type="entry name" value="WH-like_DNA-bd_sf"/>
</dbReference>
<keyword evidence="3" id="KW-0804">Transcription</keyword>
<dbReference type="Gene3D" id="1.10.10.10">
    <property type="entry name" value="Winged helix-like DNA-binding domain superfamily/Winged helix DNA-binding domain"/>
    <property type="match status" value="1"/>
</dbReference>
<accession>A0A7H4MEJ4</accession>
<sequence length="255" mass="28767">MSEYANTIHPRDLIVGLQKGLALIQLFSKTCPKLTVAQAAKMSGLTQSAARRFLLTLLHERYLQTDGRYYWLTPKTLRLGQAYVDSAQFPRMVRPIVEYIASRTEEHASVGVVDEDELVYIARSRHTPFNSTSVRLGERVPIFCTAGGRLWLASLPEAECEAVLQRITREQRTPYTVTDVALLMEKIAQVRRQGYATIEQEFEIGMLVLAVPLTDREGTWWGALSLTSHQSRTSLEALCHDHLDLLYSAQAMLVS</sequence>
<dbReference type="GO" id="GO:0045892">
    <property type="term" value="P:negative regulation of DNA-templated transcription"/>
    <property type="evidence" value="ECO:0007669"/>
    <property type="project" value="TreeGrafter"/>
</dbReference>
<dbReference type="PANTHER" id="PTHR30136:SF34">
    <property type="entry name" value="TRANSCRIPTIONAL REGULATOR"/>
    <property type="match status" value="1"/>
</dbReference>
<dbReference type="Pfam" id="PF01614">
    <property type="entry name" value="IclR_C"/>
    <property type="match status" value="1"/>
</dbReference>
<reference evidence="6 7" key="1">
    <citation type="submission" date="2018-06" db="EMBL/GenBank/DDBJ databases">
        <authorList>
            <consortium name="Pathogen Informatics"/>
            <person name="Doyle S."/>
        </authorList>
    </citation>
    <scope>NUCLEOTIDE SEQUENCE [LARGE SCALE GENOMIC DNA]</scope>
    <source>
        <strain evidence="6 7">NCTC9177</strain>
    </source>
</reference>
<dbReference type="Pfam" id="PF09339">
    <property type="entry name" value="HTH_IclR"/>
    <property type="match status" value="1"/>
</dbReference>
<dbReference type="PROSITE" id="PS51078">
    <property type="entry name" value="ICLR_ED"/>
    <property type="match status" value="1"/>
</dbReference>
<name>A0A7H4MEJ4_KLEVA</name>
<evidence type="ECO:0000256" key="1">
    <source>
        <dbReference type="ARBA" id="ARBA00023015"/>
    </source>
</evidence>
<dbReference type="GO" id="GO:0003677">
    <property type="term" value="F:DNA binding"/>
    <property type="evidence" value="ECO:0007669"/>
    <property type="project" value="UniProtKB-KW"/>
</dbReference>
<dbReference type="Gene3D" id="3.30.450.40">
    <property type="match status" value="1"/>
</dbReference>
<dbReference type="EMBL" id="UGKR01000003">
    <property type="protein sequence ID" value="STS88744.1"/>
    <property type="molecule type" value="Genomic_DNA"/>
</dbReference>
<feature type="domain" description="IclR-ED" evidence="5">
    <location>
        <begin position="75"/>
        <end position="255"/>
    </location>
</feature>
<dbReference type="PANTHER" id="PTHR30136">
    <property type="entry name" value="HELIX-TURN-HELIX TRANSCRIPTIONAL REGULATOR, ICLR FAMILY"/>
    <property type="match status" value="1"/>
</dbReference>
<keyword evidence="1" id="KW-0805">Transcription regulation</keyword>
<dbReference type="InterPro" id="IPR036390">
    <property type="entry name" value="WH_DNA-bd_sf"/>
</dbReference>